<gene>
    <name evidence="10" type="ORF">OS493_012597</name>
</gene>
<comment type="subcellular location">
    <subcellularLocation>
        <location evidence="1">Membrane</location>
        <topology evidence="1">Multi-pass membrane protein</topology>
    </subcellularLocation>
</comment>
<feature type="transmembrane region" description="Helical" evidence="8">
    <location>
        <begin position="100"/>
        <end position="120"/>
    </location>
</feature>
<dbReference type="InterPro" id="IPR005821">
    <property type="entry name" value="Ion_trans_dom"/>
</dbReference>
<reference evidence="10" key="1">
    <citation type="submission" date="2023-01" db="EMBL/GenBank/DDBJ databases">
        <title>Genome assembly of the deep-sea coral Lophelia pertusa.</title>
        <authorList>
            <person name="Herrera S."/>
            <person name="Cordes E."/>
        </authorList>
    </citation>
    <scope>NUCLEOTIDE SEQUENCE</scope>
    <source>
        <strain evidence="10">USNM1676648</strain>
        <tissue evidence="10">Polyp</tissue>
    </source>
</reference>
<feature type="transmembrane region" description="Helical" evidence="8">
    <location>
        <begin position="53"/>
        <end position="73"/>
    </location>
</feature>
<dbReference type="EMBL" id="MU826355">
    <property type="protein sequence ID" value="KAJ7379848.1"/>
    <property type="molecule type" value="Genomic_DNA"/>
</dbReference>
<evidence type="ECO:0000256" key="8">
    <source>
        <dbReference type="SAM" id="Phobius"/>
    </source>
</evidence>
<accession>A0A9W9ZDS2</accession>
<name>A0A9W9ZDS2_9CNID</name>
<dbReference type="Pfam" id="PF00520">
    <property type="entry name" value="Ion_trans"/>
    <property type="match status" value="1"/>
</dbReference>
<dbReference type="PRINTS" id="PR01097">
    <property type="entry name" value="TRNSRECEPTRP"/>
</dbReference>
<keyword evidence="11" id="KW-1185">Reference proteome</keyword>
<dbReference type="InterPro" id="IPR002153">
    <property type="entry name" value="TRPC_channel"/>
</dbReference>
<dbReference type="GO" id="GO:0070679">
    <property type="term" value="F:inositol 1,4,5 trisphosphate binding"/>
    <property type="evidence" value="ECO:0007669"/>
    <property type="project" value="TreeGrafter"/>
</dbReference>
<dbReference type="GO" id="GO:0034703">
    <property type="term" value="C:cation channel complex"/>
    <property type="evidence" value="ECO:0007669"/>
    <property type="project" value="TreeGrafter"/>
</dbReference>
<dbReference type="OrthoDB" id="25503at2759"/>
<evidence type="ECO:0000256" key="1">
    <source>
        <dbReference type="ARBA" id="ARBA00004141"/>
    </source>
</evidence>
<dbReference type="GO" id="GO:0005886">
    <property type="term" value="C:plasma membrane"/>
    <property type="evidence" value="ECO:0007669"/>
    <property type="project" value="TreeGrafter"/>
</dbReference>
<proteinExistence type="predicted"/>
<dbReference type="AlphaFoldDB" id="A0A9W9ZDS2"/>
<evidence type="ECO:0000256" key="6">
    <source>
        <dbReference type="ARBA" id="ARBA00023136"/>
    </source>
</evidence>
<evidence type="ECO:0000256" key="7">
    <source>
        <dbReference type="ARBA" id="ARBA00023303"/>
    </source>
</evidence>
<feature type="transmembrane region" description="Helical" evidence="8">
    <location>
        <begin position="179"/>
        <end position="200"/>
    </location>
</feature>
<keyword evidence="6 8" id="KW-0472">Membrane</keyword>
<keyword evidence="3 8" id="KW-0812">Transmembrane</keyword>
<sequence>MKGPFHSIKDTPKHCGSDRWNRLDFLCLLVYLVVLTLRVATPFLSRSVRNNRALAIASYFYGFNALCLTFRIVGQIMEQSKEMGIIQIALFSILKDIRAIIWQFMAAILAFSIAITKVYMAEESFLANGSDGSDNACKKSGISCWWAMITQLVWALLGESKEFDHMTSEDLPSKTVARIFYAGFLIMGIILLLNLLIALLTNTYQRVQDNSTFEWSFKRLVTCQTYDAYDPIPVPMNIIYSIGKLLRSAIIIIKKRRREEEEEKTACINSIFVSTIGCEEIFSGKRLSRIDGELLGGK</sequence>
<keyword evidence="2" id="KW-0813">Transport</keyword>
<dbReference type="Proteomes" id="UP001163046">
    <property type="component" value="Unassembled WGS sequence"/>
</dbReference>
<protein>
    <recommendedName>
        <fullName evidence="9">Ion transport domain-containing protein</fullName>
    </recommendedName>
</protein>
<evidence type="ECO:0000313" key="11">
    <source>
        <dbReference type="Proteomes" id="UP001163046"/>
    </source>
</evidence>
<evidence type="ECO:0000256" key="4">
    <source>
        <dbReference type="ARBA" id="ARBA00022989"/>
    </source>
</evidence>
<dbReference type="GO" id="GO:0051480">
    <property type="term" value="P:regulation of cytosolic calcium ion concentration"/>
    <property type="evidence" value="ECO:0007669"/>
    <property type="project" value="TreeGrafter"/>
</dbReference>
<comment type="caution">
    <text evidence="10">The sequence shown here is derived from an EMBL/GenBank/DDBJ whole genome shotgun (WGS) entry which is preliminary data.</text>
</comment>
<evidence type="ECO:0000256" key="3">
    <source>
        <dbReference type="ARBA" id="ARBA00022692"/>
    </source>
</evidence>
<evidence type="ECO:0000313" key="10">
    <source>
        <dbReference type="EMBL" id="KAJ7379848.1"/>
    </source>
</evidence>
<keyword evidence="7" id="KW-0407">Ion channel</keyword>
<keyword evidence="4 8" id="KW-1133">Transmembrane helix</keyword>
<feature type="transmembrane region" description="Helical" evidence="8">
    <location>
        <begin position="23"/>
        <end position="41"/>
    </location>
</feature>
<dbReference type="PANTHER" id="PTHR10117">
    <property type="entry name" value="TRANSIENT RECEPTOR POTENTIAL CHANNEL"/>
    <property type="match status" value="1"/>
</dbReference>
<dbReference type="PANTHER" id="PTHR10117:SF54">
    <property type="entry name" value="TRANSIENT RECEPTOR POTENTIAL-GAMMA PROTEIN"/>
    <property type="match status" value="1"/>
</dbReference>
<evidence type="ECO:0000256" key="5">
    <source>
        <dbReference type="ARBA" id="ARBA00023065"/>
    </source>
</evidence>
<dbReference type="GO" id="GO:0015279">
    <property type="term" value="F:store-operated calcium channel activity"/>
    <property type="evidence" value="ECO:0007669"/>
    <property type="project" value="TreeGrafter"/>
</dbReference>
<keyword evidence="5" id="KW-0406">Ion transport</keyword>
<feature type="domain" description="Ion transport" evidence="9">
    <location>
        <begin position="17"/>
        <end position="210"/>
    </location>
</feature>
<evidence type="ECO:0000259" key="9">
    <source>
        <dbReference type="Pfam" id="PF00520"/>
    </source>
</evidence>
<evidence type="ECO:0000256" key="2">
    <source>
        <dbReference type="ARBA" id="ARBA00022448"/>
    </source>
</evidence>
<organism evidence="10 11">
    <name type="scientific">Desmophyllum pertusum</name>
    <dbReference type="NCBI Taxonomy" id="174260"/>
    <lineage>
        <taxon>Eukaryota</taxon>
        <taxon>Metazoa</taxon>
        <taxon>Cnidaria</taxon>
        <taxon>Anthozoa</taxon>
        <taxon>Hexacorallia</taxon>
        <taxon>Scleractinia</taxon>
        <taxon>Caryophylliina</taxon>
        <taxon>Caryophylliidae</taxon>
        <taxon>Desmophyllum</taxon>
    </lineage>
</organism>
<feature type="transmembrane region" description="Helical" evidence="8">
    <location>
        <begin position="140"/>
        <end position="158"/>
    </location>
</feature>